<accession>A0AAU8IH07</accession>
<dbReference type="AlphaFoldDB" id="A0AAU8IH07"/>
<feature type="transmembrane region" description="Helical" evidence="1">
    <location>
        <begin position="111"/>
        <end position="134"/>
    </location>
</feature>
<protein>
    <submittedName>
        <fullName evidence="2">Branched-chain amino acid ABC transporter substrate-binding protein</fullName>
    </submittedName>
</protein>
<evidence type="ECO:0000313" key="2">
    <source>
        <dbReference type="EMBL" id="XCJ17438.1"/>
    </source>
</evidence>
<keyword evidence="1" id="KW-0812">Transmembrane</keyword>
<feature type="transmembrane region" description="Helical" evidence="1">
    <location>
        <begin position="43"/>
        <end position="63"/>
    </location>
</feature>
<dbReference type="EMBL" id="CP159510">
    <property type="protein sequence ID" value="XCJ17438.1"/>
    <property type="molecule type" value="Genomic_DNA"/>
</dbReference>
<gene>
    <name evidence="2" type="ORF">ABNN70_02615</name>
</gene>
<evidence type="ECO:0000256" key="1">
    <source>
        <dbReference type="SAM" id="Phobius"/>
    </source>
</evidence>
<dbReference type="RefSeq" id="WP_353948684.1">
    <property type="nucleotide sequence ID" value="NZ_CP159510.1"/>
</dbReference>
<reference evidence="2" key="1">
    <citation type="submission" date="2024-06" db="EMBL/GenBank/DDBJ databases">
        <authorList>
            <person name="Fan A."/>
            <person name="Zhang F.Y."/>
            <person name="Zhang L."/>
        </authorList>
    </citation>
    <scope>NUCLEOTIDE SEQUENCE</scope>
    <source>
        <strain evidence="2">Y61</strain>
    </source>
</reference>
<organism evidence="2">
    <name type="scientific">Sporolactobacillus sp. Y61</name>
    <dbReference type="NCBI Taxonomy" id="3160863"/>
    <lineage>
        <taxon>Bacteria</taxon>
        <taxon>Bacillati</taxon>
        <taxon>Bacillota</taxon>
        <taxon>Bacilli</taxon>
        <taxon>Bacillales</taxon>
        <taxon>Sporolactobacillaceae</taxon>
        <taxon>Sporolactobacillus</taxon>
    </lineage>
</organism>
<feature type="transmembrane region" description="Helical" evidence="1">
    <location>
        <begin position="20"/>
        <end position="37"/>
    </location>
</feature>
<name>A0AAU8IH07_9BACL</name>
<keyword evidence="1" id="KW-0472">Membrane</keyword>
<proteinExistence type="predicted"/>
<sequence>MKRIKDERLILVTLKNIRIAFATQTLGILAILIYTAVSSGPDAAFASPLNFVMLLSNILLLVLQLNVSADVEETDKKQRKGLPFYAILLIPAGIGILMGLITFLSDRQHPVSSLIIGAVFFICFLASFSLMYYLRKKRKNDDGD</sequence>
<feature type="transmembrane region" description="Helical" evidence="1">
    <location>
        <begin position="84"/>
        <end position="105"/>
    </location>
</feature>
<keyword evidence="1" id="KW-1133">Transmembrane helix</keyword>